<accession>A0AA88GQX3</accession>
<feature type="transmembrane region" description="Helical" evidence="9">
    <location>
        <begin position="26"/>
        <end position="47"/>
    </location>
</feature>
<keyword evidence="5 9" id="KW-0812">Transmembrane</keyword>
<feature type="compositionally biased region" description="Polar residues" evidence="8">
    <location>
        <begin position="116"/>
        <end position="131"/>
    </location>
</feature>
<dbReference type="PANTHER" id="PTHR30574:SF1">
    <property type="entry name" value="SULPHUR TRANSPORT DOMAIN-CONTAINING PROTEIN"/>
    <property type="match status" value="1"/>
</dbReference>
<protein>
    <submittedName>
        <fullName evidence="10">Uncharacterized protein</fullName>
    </submittedName>
</protein>
<feature type="transmembrane region" description="Helical" evidence="9">
    <location>
        <begin position="313"/>
        <end position="330"/>
    </location>
</feature>
<dbReference type="GeneID" id="68096822"/>
<feature type="transmembrane region" description="Helical" evidence="9">
    <location>
        <begin position="167"/>
        <end position="185"/>
    </location>
</feature>
<keyword evidence="4" id="KW-0997">Cell inner membrane</keyword>
<evidence type="ECO:0000313" key="10">
    <source>
        <dbReference type="EMBL" id="KAG2383696.1"/>
    </source>
</evidence>
<feature type="transmembrane region" description="Helical" evidence="9">
    <location>
        <begin position="479"/>
        <end position="498"/>
    </location>
</feature>
<proteinExistence type="predicted"/>
<keyword evidence="11" id="KW-1185">Reference proteome</keyword>
<dbReference type="Pfam" id="PF04143">
    <property type="entry name" value="Sulf_transp"/>
    <property type="match status" value="2"/>
</dbReference>
<evidence type="ECO:0000256" key="7">
    <source>
        <dbReference type="ARBA" id="ARBA00023136"/>
    </source>
</evidence>
<dbReference type="PANTHER" id="PTHR30574">
    <property type="entry name" value="INNER MEMBRANE PROTEIN YEDE"/>
    <property type="match status" value="1"/>
</dbReference>
<evidence type="ECO:0000256" key="3">
    <source>
        <dbReference type="ARBA" id="ARBA00022475"/>
    </source>
</evidence>
<name>A0AA88GQX3_NAELO</name>
<sequence length="521" mass="58065">MSLWSRFNSRSSVNWKEQFNGWRRRISFILALVLILSVVGFSIGYFAGHDLKGASTWKLGFVMIISVAFGYALVQASYGFGAHFRVFYKQQYELVDVKKYIHHSPSEEDDGHNKLMGNNNNEEQQAVPTTNQDLQEEDDEEKQPSPPNKEIILTPDKTLPQYSTMQAHCIMLAVATFLFSMLYIIDRAAGWHMYVPEASPMTISIVLGGFLFGLGMQLGDACALAPCLRLEVEVYGVFIYLSSSCVAHVRCSWHSLFYRRKNKKSEIEVSGDSDEQSGLINQDYDIDTRSPLQKLMSFVSTIVFRFIYGPWDLISGSIALALLNFCFLLATQHPMGLTGPFAIIGCKILDAIAPSLDVPKWSAWKDIDLRKANMLFNSNFILDFGIVYGAVIVALLRGKFPSFLEGFSLKNFSLTGHKQQASIWSTLRRILNNIGHWIKNNIGLAIAKIIGGICMGIGAKFGYGCNIGAYFSGVSCMSIHGYSWIIMALLGGYIGAVVRPLFGYKKRKVACGTVCNTASIY</sequence>
<evidence type="ECO:0000256" key="9">
    <source>
        <dbReference type="SAM" id="Phobius"/>
    </source>
</evidence>
<dbReference type="AlphaFoldDB" id="A0AA88GQX3"/>
<evidence type="ECO:0000256" key="5">
    <source>
        <dbReference type="ARBA" id="ARBA00022692"/>
    </source>
</evidence>
<dbReference type="Proteomes" id="UP000816034">
    <property type="component" value="Unassembled WGS sequence"/>
</dbReference>
<evidence type="ECO:0000256" key="4">
    <source>
        <dbReference type="ARBA" id="ARBA00022519"/>
    </source>
</evidence>
<keyword evidence="2" id="KW-0813">Transport</keyword>
<comment type="caution">
    <text evidence="10">The sequence shown here is derived from an EMBL/GenBank/DDBJ whole genome shotgun (WGS) entry which is preliminary data.</text>
</comment>
<reference evidence="10 11" key="1">
    <citation type="journal article" date="2018" name="BMC Genomics">
        <title>The genome of Naegleria lovaniensis, the basis for a comparative approach to unravel pathogenicity factors of the human pathogenic amoeba N. fowleri.</title>
        <authorList>
            <person name="Liechti N."/>
            <person name="Schurch N."/>
            <person name="Bruggmann R."/>
            <person name="Wittwer M."/>
        </authorList>
    </citation>
    <scope>NUCLEOTIDE SEQUENCE [LARGE SCALE GENOMIC DNA]</scope>
    <source>
        <strain evidence="10 11">ATCC 30569</strain>
    </source>
</reference>
<keyword evidence="7 9" id="KW-0472">Membrane</keyword>
<comment type="subcellular location">
    <subcellularLocation>
        <location evidence="1">Cell inner membrane</location>
        <topology evidence="1">Multi-pass membrane protein</topology>
    </subcellularLocation>
</comment>
<keyword evidence="3" id="KW-1003">Cell membrane</keyword>
<feature type="transmembrane region" description="Helical" evidence="9">
    <location>
        <begin position="205"/>
        <end position="225"/>
    </location>
</feature>
<evidence type="ECO:0000256" key="2">
    <source>
        <dbReference type="ARBA" id="ARBA00022448"/>
    </source>
</evidence>
<evidence type="ECO:0000256" key="6">
    <source>
        <dbReference type="ARBA" id="ARBA00022989"/>
    </source>
</evidence>
<dbReference type="GO" id="GO:0005886">
    <property type="term" value="C:plasma membrane"/>
    <property type="evidence" value="ECO:0007669"/>
    <property type="project" value="UniProtKB-SubCell"/>
</dbReference>
<feature type="transmembrane region" description="Helical" evidence="9">
    <location>
        <begin position="59"/>
        <end position="80"/>
    </location>
</feature>
<evidence type="ECO:0000313" key="11">
    <source>
        <dbReference type="Proteomes" id="UP000816034"/>
    </source>
</evidence>
<feature type="transmembrane region" description="Helical" evidence="9">
    <location>
        <begin position="376"/>
        <end position="396"/>
    </location>
</feature>
<dbReference type="RefSeq" id="XP_044549375.1">
    <property type="nucleotide sequence ID" value="XM_044693998.1"/>
</dbReference>
<evidence type="ECO:0000256" key="8">
    <source>
        <dbReference type="SAM" id="MobiDB-lite"/>
    </source>
</evidence>
<feature type="region of interest" description="Disordered" evidence="8">
    <location>
        <begin position="105"/>
        <end position="153"/>
    </location>
</feature>
<keyword evidence="6 9" id="KW-1133">Transmembrane helix</keyword>
<organism evidence="10 11">
    <name type="scientific">Naegleria lovaniensis</name>
    <name type="common">Amoeba</name>
    <dbReference type="NCBI Taxonomy" id="51637"/>
    <lineage>
        <taxon>Eukaryota</taxon>
        <taxon>Discoba</taxon>
        <taxon>Heterolobosea</taxon>
        <taxon>Tetramitia</taxon>
        <taxon>Eutetramitia</taxon>
        <taxon>Vahlkampfiidae</taxon>
        <taxon>Naegleria</taxon>
    </lineage>
</organism>
<dbReference type="EMBL" id="PYSW02000020">
    <property type="protein sequence ID" value="KAG2383696.1"/>
    <property type="molecule type" value="Genomic_DNA"/>
</dbReference>
<gene>
    <name evidence="10" type="ORF">C9374_004367</name>
</gene>
<evidence type="ECO:0000256" key="1">
    <source>
        <dbReference type="ARBA" id="ARBA00004429"/>
    </source>
</evidence>
<dbReference type="InterPro" id="IPR007272">
    <property type="entry name" value="Sulf_transp_TsuA/YedE"/>
</dbReference>